<dbReference type="EMBL" id="JALJOV010000479">
    <property type="protein sequence ID" value="KAK9863381.1"/>
    <property type="molecule type" value="Genomic_DNA"/>
</dbReference>
<name>A0AAW1T0V5_9CHLO</name>
<comment type="caution">
    <text evidence="2">The sequence shown here is derived from an EMBL/GenBank/DDBJ whole genome shotgun (WGS) entry which is preliminary data.</text>
</comment>
<protein>
    <submittedName>
        <fullName evidence="2">Uncharacterized protein</fullName>
    </submittedName>
</protein>
<accession>A0AAW1T0V5</accession>
<evidence type="ECO:0000256" key="1">
    <source>
        <dbReference type="SAM" id="MobiDB-lite"/>
    </source>
</evidence>
<evidence type="ECO:0000313" key="3">
    <source>
        <dbReference type="Proteomes" id="UP001485043"/>
    </source>
</evidence>
<proteinExistence type="predicted"/>
<dbReference type="AlphaFoldDB" id="A0AAW1T0V5"/>
<feature type="region of interest" description="Disordered" evidence="1">
    <location>
        <begin position="94"/>
        <end position="113"/>
    </location>
</feature>
<organism evidence="2 3">
    <name type="scientific">Apatococcus fuscideae</name>
    <dbReference type="NCBI Taxonomy" id="2026836"/>
    <lineage>
        <taxon>Eukaryota</taxon>
        <taxon>Viridiplantae</taxon>
        <taxon>Chlorophyta</taxon>
        <taxon>core chlorophytes</taxon>
        <taxon>Trebouxiophyceae</taxon>
        <taxon>Chlorellales</taxon>
        <taxon>Chlorellaceae</taxon>
        <taxon>Apatococcus</taxon>
    </lineage>
</organism>
<reference evidence="2 3" key="1">
    <citation type="journal article" date="2024" name="Nat. Commun.">
        <title>Phylogenomics reveals the evolutionary origins of lichenization in chlorophyte algae.</title>
        <authorList>
            <person name="Puginier C."/>
            <person name="Libourel C."/>
            <person name="Otte J."/>
            <person name="Skaloud P."/>
            <person name="Haon M."/>
            <person name="Grisel S."/>
            <person name="Petersen M."/>
            <person name="Berrin J.G."/>
            <person name="Delaux P.M."/>
            <person name="Dal Grande F."/>
            <person name="Keller J."/>
        </authorList>
    </citation>
    <scope>NUCLEOTIDE SEQUENCE [LARGE SCALE GENOMIC DNA]</scope>
    <source>
        <strain evidence="2 3">SAG 2523</strain>
    </source>
</reference>
<dbReference type="Proteomes" id="UP001485043">
    <property type="component" value="Unassembled WGS sequence"/>
</dbReference>
<keyword evidence="3" id="KW-1185">Reference proteome</keyword>
<gene>
    <name evidence="2" type="ORF">WJX84_010063</name>
</gene>
<sequence>MAGVQQRSRVRAKRKAAAESLWATVIGEELRSLKTHHGRRAYWPASKGSLLRATDIAFRSTTAATGPRYCVLPKQSRSMSTLCICFSTSRSPPERIATKSQRQQHCLDAAAPP</sequence>
<evidence type="ECO:0000313" key="2">
    <source>
        <dbReference type="EMBL" id="KAK9863381.1"/>
    </source>
</evidence>